<feature type="repeat" description="PPR" evidence="4">
    <location>
        <begin position="9"/>
        <end position="43"/>
    </location>
</feature>
<evidence type="ECO:0000256" key="1">
    <source>
        <dbReference type="ARBA" id="ARBA00007626"/>
    </source>
</evidence>
<evidence type="ECO:0000256" key="2">
    <source>
        <dbReference type="ARBA" id="ARBA00022737"/>
    </source>
</evidence>
<dbReference type="InterPro" id="IPR008207">
    <property type="entry name" value="Sig_transdc_His_kin_Hpt_dom"/>
</dbReference>
<dbReference type="SUPFAM" id="SSF47226">
    <property type="entry name" value="Histidine-containing phosphotransfer domain, HPT domain"/>
    <property type="match status" value="1"/>
</dbReference>
<dbReference type="SUPFAM" id="SSF81901">
    <property type="entry name" value="HCP-like"/>
    <property type="match status" value="1"/>
</dbReference>
<feature type="repeat" description="PPR" evidence="4">
    <location>
        <begin position="44"/>
        <end position="78"/>
    </location>
</feature>
<name>A0A4Y7JRZ8_PAPSO</name>
<accession>A0A4Y7JRZ8</accession>
<sequence>MLDRGVSPDTVTFNILIDAHCKDGMTEDAWGLFKLMDKLNIKADQITYNSMIDGLCLTGRLQEAVKLFDSMMDRGLQPDVVSCNILIDGYHKNRKLDEAMQLFKKMKQNGLKPEIVTYNILLAGLYRDGRMKTAKSLFSEMQTFRVSPNIITYNTLLDGYFKNGYTEKAIQLFESMEGIGILANVEMYNILIQGLFQAGKLEDARKLFMQIPEKGIVPNVVTYTTMISGLFRSKMLLEAKDLIIEMEEKGCVPNAITYNIIIKGFLVGKETDKALQFVRKMRERKFVPSDSVCSFLYFGGNHFFLNDEDQYKLLPIGQNFHASKVWVAADAVPDTQLTANGRRRDTMLTLAEMARINGNHRGKSTCKILTVQHHNCTTGRTLELNTEPLDQGTLERQYEELQKMRDADAPDFIIETLTLFCNMTEQRLKEIEKHSTPYLDIPEVAVYIHTIKGGSLTLGCKNLTAACDEFARCSDRNYIAGCHKALMQVVNEFSRVKEVFQKVIELERKIFNLPALPPPQA</sequence>
<evidence type="ECO:0000256" key="3">
    <source>
        <dbReference type="ARBA" id="ARBA00022864"/>
    </source>
</evidence>
<dbReference type="AlphaFoldDB" id="A0A4Y7JRZ8"/>
<dbReference type="PROSITE" id="PS51375">
    <property type="entry name" value="PPR"/>
    <property type="match status" value="8"/>
</dbReference>
<protein>
    <recommendedName>
        <fullName evidence="5">HPt domain-containing protein</fullName>
    </recommendedName>
</protein>
<feature type="repeat" description="PPR" evidence="4">
    <location>
        <begin position="219"/>
        <end position="253"/>
    </location>
</feature>
<evidence type="ECO:0000259" key="5">
    <source>
        <dbReference type="Pfam" id="PF01627"/>
    </source>
</evidence>
<dbReference type="InterPro" id="IPR036641">
    <property type="entry name" value="HPT_dom_sf"/>
</dbReference>
<proteinExistence type="inferred from homology"/>
<feature type="repeat" description="PPR" evidence="4">
    <location>
        <begin position="149"/>
        <end position="183"/>
    </location>
</feature>
<dbReference type="Gramene" id="RZC63497">
    <property type="protein sequence ID" value="RZC63497"/>
    <property type="gene ID" value="C5167_025281"/>
</dbReference>
<feature type="repeat" description="PPR" evidence="4">
    <location>
        <begin position="79"/>
        <end position="113"/>
    </location>
</feature>
<dbReference type="Gene3D" id="1.25.40.10">
    <property type="entry name" value="Tetratricopeptide repeat domain"/>
    <property type="match status" value="3"/>
</dbReference>
<dbReference type="Pfam" id="PF13041">
    <property type="entry name" value="PPR_2"/>
    <property type="match status" value="3"/>
</dbReference>
<organism evidence="6 7">
    <name type="scientific">Papaver somniferum</name>
    <name type="common">Opium poppy</name>
    <dbReference type="NCBI Taxonomy" id="3469"/>
    <lineage>
        <taxon>Eukaryota</taxon>
        <taxon>Viridiplantae</taxon>
        <taxon>Streptophyta</taxon>
        <taxon>Embryophyta</taxon>
        <taxon>Tracheophyta</taxon>
        <taxon>Spermatophyta</taxon>
        <taxon>Magnoliopsida</taxon>
        <taxon>Ranunculales</taxon>
        <taxon>Papaveraceae</taxon>
        <taxon>Papaveroideae</taxon>
        <taxon>Papaver</taxon>
    </lineage>
</organism>
<dbReference type="EMBL" id="CM010719">
    <property type="protein sequence ID" value="RZC63497.1"/>
    <property type="molecule type" value="Genomic_DNA"/>
</dbReference>
<feature type="repeat" description="PPR" evidence="4">
    <location>
        <begin position="254"/>
        <end position="288"/>
    </location>
</feature>
<dbReference type="InterPro" id="IPR002885">
    <property type="entry name" value="PPR_rpt"/>
</dbReference>
<dbReference type="PANTHER" id="PTHR47941">
    <property type="entry name" value="PENTATRICOPEPTIDE REPEAT-CONTAINING PROTEIN 3, MITOCHONDRIAL"/>
    <property type="match status" value="1"/>
</dbReference>
<dbReference type="GO" id="GO:0000160">
    <property type="term" value="P:phosphorelay signal transduction system"/>
    <property type="evidence" value="ECO:0007669"/>
    <property type="project" value="InterPro"/>
</dbReference>
<keyword evidence="3" id="KW-0932">Cytokinin signaling pathway</keyword>
<reference evidence="6 7" key="1">
    <citation type="journal article" date="2018" name="Science">
        <title>The opium poppy genome and morphinan production.</title>
        <authorList>
            <person name="Guo L."/>
            <person name="Winzer T."/>
            <person name="Yang X."/>
            <person name="Li Y."/>
            <person name="Ning Z."/>
            <person name="He Z."/>
            <person name="Teodor R."/>
            <person name="Lu Y."/>
            <person name="Bowser T.A."/>
            <person name="Graham I.A."/>
            <person name="Ye K."/>
        </authorList>
    </citation>
    <scope>NUCLEOTIDE SEQUENCE [LARGE SCALE GENOMIC DNA]</scope>
    <source>
        <strain evidence="7">cv. HN1</strain>
        <tissue evidence="6">Leaves</tissue>
    </source>
</reference>
<dbReference type="GO" id="GO:0009736">
    <property type="term" value="P:cytokinin-activated signaling pathway"/>
    <property type="evidence" value="ECO:0007669"/>
    <property type="project" value="UniProtKB-KW"/>
</dbReference>
<keyword evidence="7" id="KW-1185">Reference proteome</keyword>
<dbReference type="Pfam" id="PF12854">
    <property type="entry name" value="PPR_1"/>
    <property type="match status" value="2"/>
</dbReference>
<dbReference type="Proteomes" id="UP000316621">
    <property type="component" value="Chromosome 5"/>
</dbReference>
<feature type="domain" description="HPt" evidence="5">
    <location>
        <begin position="416"/>
        <end position="496"/>
    </location>
</feature>
<gene>
    <name evidence="6" type="ORF">C5167_025281</name>
</gene>
<comment type="similarity">
    <text evidence="1">Belongs to the PPR family. P subfamily.</text>
</comment>
<keyword evidence="2" id="KW-0677">Repeat</keyword>
<dbReference type="NCBIfam" id="TIGR00756">
    <property type="entry name" value="PPR"/>
    <property type="match status" value="8"/>
</dbReference>
<dbReference type="InterPro" id="IPR011990">
    <property type="entry name" value="TPR-like_helical_dom_sf"/>
</dbReference>
<feature type="repeat" description="PPR" evidence="4">
    <location>
        <begin position="184"/>
        <end position="218"/>
    </location>
</feature>
<evidence type="ECO:0000256" key="4">
    <source>
        <dbReference type="PROSITE-ProRule" id="PRU00708"/>
    </source>
</evidence>
<evidence type="ECO:0000313" key="6">
    <source>
        <dbReference type="EMBL" id="RZC63497.1"/>
    </source>
</evidence>
<feature type="repeat" description="PPR" evidence="4">
    <location>
        <begin position="114"/>
        <end position="148"/>
    </location>
</feature>
<dbReference type="Pfam" id="PF01627">
    <property type="entry name" value="Hpt"/>
    <property type="match status" value="1"/>
</dbReference>
<dbReference type="Gene3D" id="1.20.120.160">
    <property type="entry name" value="HPT domain"/>
    <property type="match status" value="1"/>
</dbReference>
<evidence type="ECO:0000313" key="7">
    <source>
        <dbReference type="Proteomes" id="UP000316621"/>
    </source>
</evidence>